<gene>
    <name evidence="3" type="ORF">BISU_0959</name>
</gene>
<feature type="transmembrane region" description="Helical" evidence="2">
    <location>
        <begin position="389"/>
        <end position="414"/>
    </location>
</feature>
<dbReference type="EMBL" id="JGZR01000007">
    <property type="protein sequence ID" value="KFJ03031.1"/>
    <property type="molecule type" value="Genomic_DNA"/>
</dbReference>
<evidence type="ECO:0000313" key="4">
    <source>
        <dbReference type="Proteomes" id="UP000029055"/>
    </source>
</evidence>
<organism evidence="3 4">
    <name type="scientific">Bifidobacterium subtile</name>
    <dbReference type="NCBI Taxonomy" id="77635"/>
    <lineage>
        <taxon>Bacteria</taxon>
        <taxon>Bacillati</taxon>
        <taxon>Actinomycetota</taxon>
        <taxon>Actinomycetes</taxon>
        <taxon>Bifidobacteriales</taxon>
        <taxon>Bifidobacteriaceae</taxon>
        <taxon>Bifidobacterium</taxon>
    </lineage>
</organism>
<evidence type="ECO:0000256" key="1">
    <source>
        <dbReference type="SAM" id="Coils"/>
    </source>
</evidence>
<keyword evidence="1" id="KW-0175">Coiled coil</keyword>
<feature type="transmembrane region" description="Helical" evidence="2">
    <location>
        <begin position="7"/>
        <end position="29"/>
    </location>
</feature>
<feature type="transmembrane region" description="Helical" evidence="2">
    <location>
        <begin position="138"/>
        <end position="159"/>
    </location>
</feature>
<keyword evidence="2" id="KW-0472">Membrane</keyword>
<keyword evidence="2" id="KW-1133">Transmembrane helix</keyword>
<feature type="transmembrane region" description="Helical" evidence="2">
    <location>
        <begin position="318"/>
        <end position="337"/>
    </location>
</feature>
<evidence type="ECO:0000256" key="2">
    <source>
        <dbReference type="SAM" id="Phobius"/>
    </source>
</evidence>
<feature type="transmembrane region" description="Helical" evidence="2">
    <location>
        <begin position="192"/>
        <end position="211"/>
    </location>
</feature>
<evidence type="ECO:0000313" key="3">
    <source>
        <dbReference type="EMBL" id="KFJ03031.1"/>
    </source>
</evidence>
<feature type="transmembrane region" description="Helical" evidence="2">
    <location>
        <begin position="114"/>
        <end position="132"/>
    </location>
</feature>
<sequence length="421" mass="45670">MRSRGSLYRAIAPLVCVCGLLILTVRLMAGNDGEESSIDHFVMNGWGVAFFLFFLVVAGITILLRRDNPTAMIVIGFGELLLFMIVGIDPYSYLQLPIFLCVYLCVWLPQYLQAICDVLAVAVVAARCLYPVAHFDAYYSIAFVAMAVFALGASVYRILSERRNASLKVKRLEEQSHELGEQRDKAVTRSRMALVAAGAVVLPVLLAYASGLNSASHAAMRIAMRDRGFEAAGFGQPLIILLASPIVSSEYANGQIRTSLAAAPKRTRLLTAKTIVTAVLSTLIGLVATPIAVLLEQWTMANSAGSGFVPVFTREMQGNVLTVALNYILIALIAQSLTVITRSIIATIVVLVPMVLGFTIGLVPMFPILRFLPDLAGIQLLTRYPGIPLLAPLPGALVMTTWAIMMLVLSMVFFDRQDINA</sequence>
<comment type="caution">
    <text evidence="3">The sequence shown here is derived from an EMBL/GenBank/DDBJ whole genome shotgun (WGS) entry which is preliminary data.</text>
</comment>
<accession>A0A087E5I0</accession>
<name>A0A087E5I0_9BIFI</name>
<dbReference type="STRING" id="77635.BISU_0959"/>
<feature type="coiled-coil region" evidence="1">
    <location>
        <begin position="162"/>
        <end position="189"/>
    </location>
</feature>
<dbReference type="Proteomes" id="UP000029055">
    <property type="component" value="Unassembled WGS sequence"/>
</dbReference>
<feature type="transmembrane region" description="Helical" evidence="2">
    <location>
        <begin position="41"/>
        <end position="64"/>
    </location>
</feature>
<keyword evidence="4" id="KW-1185">Reference proteome</keyword>
<reference evidence="3 4" key="1">
    <citation type="submission" date="2014-03" db="EMBL/GenBank/DDBJ databases">
        <title>Genomics of Bifidobacteria.</title>
        <authorList>
            <person name="Ventura M."/>
            <person name="Milani C."/>
            <person name="Lugli G.A."/>
        </authorList>
    </citation>
    <scope>NUCLEOTIDE SEQUENCE [LARGE SCALE GENOMIC DNA]</scope>
    <source>
        <strain evidence="3 4">LMG 11597</strain>
    </source>
</reference>
<feature type="transmembrane region" description="Helical" evidence="2">
    <location>
        <begin position="274"/>
        <end position="298"/>
    </location>
</feature>
<feature type="transmembrane region" description="Helical" evidence="2">
    <location>
        <begin position="344"/>
        <end position="369"/>
    </location>
</feature>
<feature type="transmembrane region" description="Helical" evidence="2">
    <location>
        <begin position="71"/>
        <end position="88"/>
    </location>
</feature>
<protein>
    <submittedName>
        <fullName evidence="3">ABC transporter permease</fullName>
    </submittedName>
</protein>
<keyword evidence="2" id="KW-0812">Transmembrane</keyword>
<dbReference type="eggNOG" id="COG4585">
    <property type="taxonomic scope" value="Bacteria"/>
</dbReference>
<dbReference type="AlphaFoldDB" id="A0A087E5I0"/>
<proteinExistence type="predicted"/>